<dbReference type="SUPFAM" id="SSF52540">
    <property type="entry name" value="P-loop containing nucleoside triphosphate hydrolases"/>
    <property type="match status" value="1"/>
</dbReference>
<proteinExistence type="predicted"/>
<organism evidence="3">
    <name type="scientific">Psilocybe cubensis</name>
    <name type="common">Psychedelic mushroom</name>
    <name type="synonym">Stropharia cubensis</name>
    <dbReference type="NCBI Taxonomy" id="181762"/>
    <lineage>
        <taxon>Eukaryota</taxon>
        <taxon>Fungi</taxon>
        <taxon>Dikarya</taxon>
        <taxon>Basidiomycota</taxon>
        <taxon>Agaricomycotina</taxon>
        <taxon>Agaricomycetes</taxon>
        <taxon>Agaricomycetidae</taxon>
        <taxon>Agaricales</taxon>
        <taxon>Agaricineae</taxon>
        <taxon>Strophariaceae</taxon>
        <taxon>Psilocybe</taxon>
    </lineage>
</organism>
<gene>
    <name evidence="3" type="ORF">JR316_001594</name>
</gene>
<dbReference type="AlphaFoldDB" id="A0A8H8CNS2"/>
<sequence length="831" mass="94588">MQQFPDAHNLMINGGIFSQTQNNYGTGRDAGLHTLKQHIAADAIYDSAERFPPAQCHPGTRERIIETIMEWIDAPNPEKQALWLYGPAGAGKSAIGHSIAMKLQESLECQRYGSSFFFAKGAPGRGDGNKLFSTIAYELAMNFPEYRAVLDAVMQDNPTLPTKSINVQIQNLLIRPLRKLSNWPSHHPTIIIDGLDECSGEKRMHGAILSTISNTIIQHRIPLRFLIISRPEYWIADAFEIGCFSSVVKRLSLRDDHDADAGIRHYLCDEFNRIYDENIDVMCSIPRPWPQEQIIERFVACASGQFVYASTVIKFVGDSLHCDPLEQLRVLTTDESCEESSAFSELDHLYVTILSTYPRWGMLKRVLGAIVHRSAMSEAVMEHIFDVPPPELRQILRSMRPLIYIADFKCPPLLQRLESTFGPPAYKEEWLSFHHLSFIEFITDDSRSRQYVGDPNVERIITRIGVSQYRQCLDLLHYDLLEYYFRVQSDTAHIVVQEYQKLHGELDVLLQADTHIPYPNHTLLILSKYRDDLNHLGAATEKKRIEPSNSNRELFKSLLDFLNLAFSASAQQVLKTTPVDGPIFGCLVTQDWSSFPLRMDIAELCATKNITDDAFVSELEKIHGVVTILWGSDSGQLITVPHLFQQEIYGKPNDYLIPGQVEDWEAQILANVASSFVEFERKTVKMDPFRYIQMEHFLAIPRLSDIRSQQCLHNPHKMAILNILIGPHLPQPEYHRNFAIPSLNWFSRHLIGPNRCVIEEFDSTLAGKIEAAAKARFSAMLLLYVQASSHDTNIPNYCFAFKGLPTFLANSDQTYLWTGNKKCQCMSVHDL</sequence>
<comment type="caution">
    <text evidence="3">The sequence shown here is derived from an EMBL/GenBank/DDBJ whole genome shotgun (WGS) entry which is preliminary data.</text>
</comment>
<keyword evidence="1" id="KW-0677">Repeat</keyword>
<dbReference type="PANTHER" id="PTHR10039">
    <property type="entry name" value="AMELOGENIN"/>
    <property type="match status" value="1"/>
</dbReference>
<feature type="domain" description="NACHT" evidence="2">
    <location>
        <begin position="80"/>
        <end position="231"/>
    </location>
</feature>
<protein>
    <recommendedName>
        <fullName evidence="2">NACHT domain-containing protein</fullName>
    </recommendedName>
</protein>
<reference evidence="3" key="1">
    <citation type="submission" date="2021-02" db="EMBL/GenBank/DDBJ databases">
        <title>Psilocybe cubensis genome.</title>
        <authorList>
            <person name="Mckernan K.J."/>
            <person name="Crawford S."/>
            <person name="Trippe A."/>
            <person name="Kane L.T."/>
            <person name="Mclaughlin S."/>
        </authorList>
    </citation>
    <scope>NUCLEOTIDE SEQUENCE [LARGE SCALE GENOMIC DNA]</scope>
    <source>
        <strain evidence="3">MGC-MH-2018</strain>
    </source>
</reference>
<evidence type="ECO:0000256" key="1">
    <source>
        <dbReference type="ARBA" id="ARBA00022737"/>
    </source>
</evidence>
<dbReference type="EMBL" id="JAFIQS010000002">
    <property type="protein sequence ID" value="KAG5172100.1"/>
    <property type="molecule type" value="Genomic_DNA"/>
</dbReference>
<evidence type="ECO:0000259" key="2">
    <source>
        <dbReference type="PROSITE" id="PS50837"/>
    </source>
</evidence>
<accession>A0A8H8CNS2</accession>
<dbReference type="Pfam" id="PF24883">
    <property type="entry name" value="NPHP3_N"/>
    <property type="match status" value="1"/>
</dbReference>
<evidence type="ECO:0000313" key="3">
    <source>
        <dbReference type="EMBL" id="KAG5172100.1"/>
    </source>
</evidence>
<name>A0A8H8CNS2_PSICU</name>
<dbReference type="InterPro" id="IPR007111">
    <property type="entry name" value="NACHT_NTPase"/>
</dbReference>
<dbReference type="Gene3D" id="3.40.50.300">
    <property type="entry name" value="P-loop containing nucleotide triphosphate hydrolases"/>
    <property type="match status" value="1"/>
</dbReference>
<dbReference type="InterPro" id="IPR027417">
    <property type="entry name" value="P-loop_NTPase"/>
</dbReference>
<dbReference type="PROSITE" id="PS50837">
    <property type="entry name" value="NACHT"/>
    <property type="match status" value="1"/>
</dbReference>
<dbReference type="InterPro" id="IPR056884">
    <property type="entry name" value="NPHP3-like_N"/>
</dbReference>
<dbReference type="PANTHER" id="PTHR10039:SF17">
    <property type="entry name" value="FUNGAL STAND N-TERMINAL GOODBYE DOMAIN-CONTAINING PROTEIN-RELATED"/>
    <property type="match status" value="1"/>
</dbReference>